<dbReference type="InterPro" id="IPR051010">
    <property type="entry name" value="BCAA_transport"/>
</dbReference>
<dbReference type="Pfam" id="PF13458">
    <property type="entry name" value="Peripla_BP_6"/>
    <property type="match status" value="1"/>
</dbReference>
<evidence type="ECO:0000256" key="2">
    <source>
        <dbReference type="ARBA" id="ARBA00022729"/>
    </source>
</evidence>
<reference evidence="6" key="1">
    <citation type="journal article" date="2019" name="Int. J. Syst. Evol. Microbiol.">
        <title>The Global Catalogue of Microorganisms (GCM) 10K type strain sequencing project: providing services to taxonomists for standard genome sequencing and annotation.</title>
        <authorList>
            <consortium name="The Broad Institute Genomics Platform"/>
            <consortium name="The Broad Institute Genome Sequencing Center for Infectious Disease"/>
            <person name="Wu L."/>
            <person name="Ma J."/>
        </authorList>
    </citation>
    <scope>NUCLEOTIDE SEQUENCE [LARGE SCALE GENOMIC DNA]</scope>
    <source>
        <strain evidence="6">JCM 18532</strain>
    </source>
</reference>
<evidence type="ECO:0000259" key="4">
    <source>
        <dbReference type="Pfam" id="PF13458"/>
    </source>
</evidence>
<dbReference type="InterPro" id="IPR028082">
    <property type="entry name" value="Peripla_BP_I"/>
</dbReference>
<dbReference type="EMBL" id="BAABKN010000027">
    <property type="protein sequence ID" value="GAA4752962.1"/>
    <property type="molecule type" value="Genomic_DNA"/>
</dbReference>
<dbReference type="SUPFAM" id="SSF53822">
    <property type="entry name" value="Periplasmic binding protein-like I"/>
    <property type="match status" value="1"/>
</dbReference>
<organism evidence="5 6">
    <name type="scientific">Nocardioides endophyticus</name>
    <dbReference type="NCBI Taxonomy" id="1353775"/>
    <lineage>
        <taxon>Bacteria</taxon>
        <taxon>Bacillati</taxon>
        <taxon>Actinomycetota</taxon>
        <taxon>Actinomycetes</taxon>
        <taxon>Propionibacteriales</taxon>
        <taxon>Nocardioidaceae</taxon>
        <taxon>Nocardioides</taxon>
    </lineage>
</organism>
<dbReference type="PROSITE" id="PS51257">
    <property type="entry name" value="PROKAR_LIPOPROTEIN"/>
    <property type="match status" value="1"/>
</dbReference>
<evidence type="ECO:0000256" key="1">
    <source>
        <dbReference type="ARBA" id="ARBA00010062"/>
    </source>
</evidence>
<dbReference type="PANTHER" id="PTHR30483:SF6">
    <property type="entry name" value="PERIPLASMIC BINDING PROTEIN OF ABC TRANSPORTER FOR NATURAL AMINO ACIDS"/>
    <property type="match status" value="1"/>
</dbReference>
<evidence type="ECO:0000256" key="3">
    <source>
        <dbReference type="SAM" id="SignalP"/>
    </source>
</evidence>
<keyword evidence="2 3" id="KW-0732">Signal</keyword>
<name>A0ABP8ZCU4_9ACTN</name>
<sequence length="404" mass="41535">MTFGSRIGAAVALALAATTLVACGSDGGSDADSASAPKPTAAKPTGSEIKIMTIAVKSNPVLTQSQQFAAAQAKVDYINDSGGINGHPLTLIQCDSNLDPNQEGACFDQAIKEKVSAITGSTVLFASDLSALAAAKIPMVGTQGLVPAELGYEYGYTFGNNINWFKGLAATAVSDGLKKVAITFTDTDAGKFSGDLMTAGLEAGNVDITESLAHAPTGGDRSAEAATLTKDDPEAILFSGTSEAVVPLMQAVRQSGYTGELYTISPDLTPSGIKALGAAGDGIHVIGRGRFLTDSSEKIQQYKDDIANYAPSDTDMDENGTLGWSGVDLFATVMAKADSFTGADVIKQMDALTEPVEAGTFGPFVGAGTGCDPDFPKLLNTNFIVGTLKDGEITANTGDFQSYC</sequence>
<proteinExistence type="inferred from homology"/>
<comment type="caution">
    <text evidence="5">The sequence shown here is derived from an EMBL/GenBank/DDBJ whole genome shotgun (WGS) entry which is preliminary data.</text>
</comment>
<dbReference type="PANTHER" id="PTHR30483">
    <property type="entry name" value="LEUCINE-SPECIFIC-BINDING PROTEIN"/>
    <property type="match status" value="1"/>
</dbReference>
<feature type="signal peptide" evidence="3">
    <location>
        <begin position="1"/>
        <end position="24"/>
    </location>
</feature>
<comment type="similarity">
    <text evidence="1">Belongs to the leucine-binding protein family.</text>
</comment>
<evidence type="ECO:0000313" key="5">
    <source>
        <dbReference type="EMBL" id="GAA4752962.1"/>
    </source>
</evidence>
<evidence type="ECO:0000313" key="6">
    <source>
        <dbReference type="Proteomes" id="UP001499882"/>
    </source>
</evidence>
<accession>A0ABP8ZCU4</accession>
<gene>
    <name evidence="5" type="ORF">GCM10023350_42830</name>
</gene>
<dbReference type="InterPro" id="IPR028081">
    <property type="entry name" value="Leu-bd"/>
</dbReference>
<dbReference type="Gene3D" id="3.40.50.2300">
    <property type="match status" value="2"/>
</dbReference>
<dbReference type="Proteomes" id="UP001499882">
    <property type="component" value="Unassembled WGS sequence"/>
</dbReference>
<feature type="chain" id="PRO_5047044198" description="Leucine-binding protein domain-containing protein" evidence="3">
    <location>
        <begin position="25"/>
        <end position="404"/>
    </location>
</feature>
<keyword evidence="6" id="KW-1185">Reference proteome</keyword>
<dbReference type="RefSeq" id="WP_345529072.1">
    <property type="nucleotide sequence ID" value="NZ_BAABKN010000027.1"/>
</dbReference>
<protein>
    <recommendedName>
        <fullName evidence="4">Leucine-binding protein domain-containing protein</fullName>
    </recommendedName>
</protein>
<feature type="domain" description="Leucine-binding protein" evidence="4">
    <location>
        <begin position="67"/>
        <end position="363"/>
    </location>
</feature>